<sequence length="979" mass="109411">MKNSSAYVSATIGHRSTNETALVTSSSSHMFRGNSDACVSAIVAILTIKKTVLLTNPISSYSKEIDLLTHSLHSTMASAFITYSYQINFESVLMIHDHEGMLNMFKALEASGLRRFLGCESVLYETELGHFFDTALIQDEDITCVISGKFVSISPTLFATVFDLPSEGITNFSEVPKDKVFDARSLFSQKGSFDSVTVERFQMMTAIQYGLKVNWGKALFNVLKDMVDRSQRKAKGFAAQIGFLLKGIPTVNMGDGVPFPSAKILSMKIVHTYIVTNTTIDARAESEEPGMAKTPKTKKKTTSTDEMLVDIFADVTASKKRSATEADAPIITKKRHTGKRKPSASQENLDIVQVATDVEPIQIVETEEIIKEADAVVVMSTFEADVAKILEETLELGVSATERESQGVDEALFEEDFARWLDDFVARHNEPELVSTNNEAQATGSINSVVDKEVNMPIDDLLLQISDDLLLPITTAEVTKIRLGAFYSSGDKGKAKLGEDEQVTENAARKLCALICRDVEVLVQVRDSLMQAVFDFFASFSLNSMPDMESLKDLKEKERLMMAWAETNTLAIAVRRQLYVLIKYRELLLRKVLESYRRYLASDLPWNDMAVQVINLLSAAHSQSLEDLKAQQQEHNIGMGPEFWKISCHLSLFLNKLKMPAPAIQEIFVSHVSLIEPDQYWTKVPWLMRIWRWAKVCEERMLKSPDSPPAVSPHHASSSSSTDVSLHFDSTDVPVHAQAETQAPASVDFTKFTDALEDLQSSLAQRIHDSNCEMLSKLNAVEMGVRGDLLKVQSLLRQYFETACRVLERQGNTHTAQITDLKKGLMAPVGIIFQDLFDIKKKQREQDARLITMDEQIAAIRNDHLDFQSKIAADILSLSTQVGDIADFLRGGAAKNGEMGSSSLPTTVRAQTQTLPPTTGSFEERVAQARRHIIETGQVISIEEAAERVIEADRREADRLERERRERRQSRSGTYKRRR</sequence>
<dbReference type="Proteomes" id="UP000250235">
    <property type="component" value="Unassembled WGS sequence"/>
</dbReference>
<feature type="compositionally biased region" description="Basic residues" evidence="1">
    <location>
        <begin position="967"/>
        <end position="979"/>
    </location>
</feature>
<protein>
    <recommendedName>
        <fullName evidence="4">Dystroglycan-like</fullName>
    </recommendedName>
</protein>
<name>A0A2Z7D3M6_9LAMI</name>
<dbReference type="AlphaFoldDB" id="A0A2Z7D3M6"/>
<feature type="compositionally biased region" description="Basic and acidic residues" evidence="1">
    <location>
        <begin position="951"/>
        <end position="966"/>
    </location>
</feature>
<accession>A0A2Z7D3M6</accession>
<evidence type="ECO:0008006" key="4">
    <source>
        <dbReference type="Google" id="ProtNLM"/>
    </source>
</evidence>
<feature type="region of interest" description="Disordered" evidence="1">
    <location>
        <begin position="951"/>
        <end position="979"/>
    </location>
</feature>
<feature type="compositionally biased region" description="Basic residues" evidence="1">
    <location>
        <begin position="332"/>
        <end position="342"/>
    </location>
</feature>
<keyword evidence="3" id="KW-1185">Reference proteome</keyword>
<organism evidence="2 3">
    <name type="scientific">Dorcoceras hygrometricum</name>
    <dbReference type="NCBI Taxonomy" id="472368"/>
    <lineage>
        <taxon>Eukaryota</taxon>
        <taxon>Viridiplantae</taxon>
        <taxon>Streptophyta</taxon>
        <taxon>Embryophyta</taxon>
        <taxon>Tracheophyta</taxon>
        <taxon>Spermatophyta</taxon>
        <taxon>Magnoliopsida</taxon>
        <taxon>eudicotyledons</taxon>
        <taxon>Gunneridae</taxon>
        <taxon>Pentapetalae</taxon>
        <taxon>asterids</taxon>
        <taxon>lamiids</taxon>
        <taxon>Lamiales</taxon>
        <taxon>Gesneriaceae</taxon>
        <taxon>Didymocarpoideae</taxon>
        <taxon>Trichosporeae</taxon>
        <taxon>Loxocarpinae</taxon>
        <taxon>Dorcoceras</taxon>
    </lineage>
</organism>
<feature type="region of interest" description="Disordered" evidence="1">
    <location>
        <begin position="704"/>
        <end position="726"/>
    </location>
</feature>
<evidence type="ECO:0000313" key="3">
    <source>
        <dbReference type="Proteomes" id="UP000250235"/>
    </source>
</evidence>
<evidence type="ECO:0000256" key="1">
    <source>
        <dbReference type="SAM" id="MobiDB-lite"/>
    </source>
</evidence>
<gene>
    <name evidence="2" type="ORF">F511_34669</name>
</gene>
<feature type="compositionally biased region" description="Low complexity" evidence="1">
    <location>
        <begin position="712"/>
        <end position="725"/>
    </location>
</feature>
<reference evidence="2 3" key="1">
    <citation type="journal article" date="2015" name="Proc. Natl. Acad. Sci. U.S.A.">
        <title>The resurrection genome of Boea hygrometrica: A blueprint for survival of dehydration.</title>
        <authorList>
            <person name="Xiao L."/>
            <person name="Yang G."/>
            <person name="Zhang L."/>
            <person name="Yang X."/>
            <person name="Zhao S."/>
            <person name="Ji Z."/>
            <person name="Zhou Q."/>
            <person name="Hu M."/>
            <person name="Wang Y."/>
            <person name="Chen M."/>
            <person name="Xu Y."/>
            <person name="Jin H."/>
            <person name="Xiao X."/>
            <person name="Hu G."/>
            <person name="Bao F."/>
            <person name="Hu Y."/>
            <person name="Wan P."/>
            <person name="Li L."/>
            <person name="Deng X."/>
            <person name="Kuang T."/>
            <person name="Xiang C."/>
            <person name="Zhu J.K."/>
            <person name="Oliver M.J."/>
            <person name="He Y."/>
        </authorList>
    </citation>
    <scope>NUCLEOTIDE SEQUENCE [LARGE SCALE GENOMIC DNA]</scope>
    <source>
        <strain evidence="3">cv. XS01</strain>
    </source>
</reference>
<feature type="region of interest" description="Disordered" evidence="1">
    <location>
        <begin position="324"/>
        <end position="346"/>
    </location>
</feature>
<dbReference type="EMBL" id="KQ990588">
    <property type="protein sequence ID" value="KZV52929.1"/>
    <property type="molecule type" value="Genomic_DNA"/>
</dbReference>
<proteinExistence type="predicted"/>
<evidence type="ECO:0000313" key="2">
    <source>
        <dbReference type="EMBL" id="KZV52929.1"/>
    </source>
</evidence>